<organism evidence="1 2">
    <name type="scientific">Kutzneria buriramensis</name>
    <dbReference type="NCBI Taxonomy" id="1045776"/>
    <lineage>
        <taxon>Bacteria</taxon>
        <taxon>Bacillati</taxon>
        <taxon>Actinomycetota</taxon>
        <taxon>Actinomycetes</taxon>
        <taxon>Pseudonocardiales</taxon>
        <taxon>Pseudonocardiaceae</taxon>
        <taxon>Kutzneria</taxon>
    </lineage>
</organism>
<evidence type="ECO:0008006" key="3">
    <source>
        <dbReference type="Google" id="ProtNLM"/>
    </source>
</evidence>
<evidence type="ECO:0000313" key="2">
    <source>
        <dbReference type="Proteomes" id="UP000256269"/>
    </source>
</evidence>
<comment type="caution">
    <text evidence="1">The sequence shown here is derived from an EMBL/GenBank/DDBJ whole genome shotgun (WGS) entry which is preliminary data.</text>
</comment>
<dbReference type="EMBL" id="QUNO01000022">
    <property type="protein sequence ID" value="REH31035.1"/>
    <property type="molecule type" value="Genomic_DNA"/>
</dbReference>
<dbReference type="Gene3D" id="1.10.10.10">
    <property type="entry name" value="Winged helix-like DNA-binding domain superfamily/Winged helix DNA-binding domain"/>
    <property type="match status" value="1"/>
</dbReference>
<dbReference type="InterPro" id="IPR036390">
    <property type="entry name" value="WH_DNA-bd_sf"/>
</dbReference>
<dbReference type="RefSeq" id="WP_116180858.1">
    <property type="nucleotide sequence ID" value="NZ_CP144376.1"/>
</dbReference>
<dbReference type="InterPro" id="IPR036388">
    <property type="entry name" value="WH-like_DNA-bd_sf"/>
</dbReference>
<dbReference type="Proteomes" id="UP000256269">
    <property type="component" value="Unassembled WGS sequence"/>
</dbReference>
<name>A0A3E0GWI1_9PSEU</name>
<accession>A0A3E0GWI1</accession>
<dbReference type="SUPFAM" id="SSF46785">
    <property type="entry name" value="Winged helix' DNA-binding domain"/>
    <property type="match status" value="1"/>
</dbReference>
<evidence type="ECO:0000313" key="1">
    <source>
        <dbReference type="EMBL" id="REH31035.1"/>
    </source>
</evidence>
<protein>
    <recommendedName>
        <fullName evidence="3">Winged helix DNA-binding protein</fullName>
    </recommendedName>
</protein>
<gene>
    <name evidence="1" type="ORF">BCF44_12258</name>
</gene>
<proteinExistence type="predicted"/>
<keyword evidence="2" id="KW-1185">Reference proteome</keyword>
<sequence>MTAVAPLQQSLDLGSSRMPFAEAARRLTVSQADLCAMILAGRLTQVAPRHVDALEVEQIAAQQPSFAQRMRRSPDRLPRTTESALWLLADWGGTGRPQEVAAVLQLSWQNTDRLMKNALQAGFVDTDSANGDSGRKNRLYTLTTEGWEYVDKYHTMIVSK</sequence>
<reference evidence="1 2" key="1">
    <citation type="submission" date="2018-08" db="EMBL/GenBank/DDBJ databases">
        <title>Genomic Encyclopedia of Archaeal and Bacterial Type Strains, Phase II (KMG-II): from individual species to whole genera.</title>
        <authorList>
            <person name="Goeker M."/>
        </authorList>
    </citation>
    <scope>NUCLEOTIDE SEQUENCE [LARGE SCALE GENOMIC DNA]</scope>
    <source>
        <strain evidence="1 2">DSM 45791</strain>
    </source>
</reference>
<dbReference type="AlphaFoldDB" id="A0A3E0GWI1"/>